<feature type="compositionally biased region" description="Basic and acidic residues" evidence="1">
    <location>
        <begin position="394"/>
        <end position="410"/>
    </location>
</feature>
<name>A0A1D8ASG7_9BACT</name>
<proteinExistence type="predicted"/>
<evidence type="ECO:0000256" key="1">
    <source>
        <dbReference type="SAM" id="MobiDB-lite"/>
    </source>
</evidence>
<dbReference type="KEGG" id="obg:Verru16b_00905"/>
<evidence type="ECO:0000313" key="4">
    <source>
        <dbReference type="Proteomes" id="UP000095228"/>
    </source>
</evidence>
<protein>
    <recommendedName>
        <fullName evidence="5">DUF885 domain-containing protein</fullName>
    </recommendedName>
</protein>
<dbReference type="InterPro" id="IPR010281">
    <property type="entry name" value="DUF885"/>
</dbReference>
<dbReference type="Pfam" id="PF05960">
    <property type="entry name" value="DUF885"/>
    <property type="match status" value="1"/>
</dbReference>
<feature type="compositionally biased region" description="Basic residues" evidence="1">
    <location>
        <begin position="379"/>
        <end position="393"/>
    </location>
</feature>
<evidence type="ECO:0008006" key="5">
    <source>
        <dbReference type="Google" id="ProtNLM"/>
    </source>
</evidence>
<accession>A0A1D8ASG7</accession>
<evidence type="ECO:0000256" key="2">
    <source>
        <dbReference type="SAM" id="SignalP"/>
    </source>
</evidence>
<reference evidence="3 4" key="1">
    <citation type="submission" date="2016-06" db="EMBL/GenBank/DDBJ databases">
        <title>Three novel species with peptidoglycan cell walls form the new genus Lacunisphaera gen. nov. in the family Opitutaceae of the verrucomicrobial subdivision 4.</title>
        <authorList>
            <person name="Rast P."/>
            <person name="Gloeckner I."/>
            <person name="Jogler M."/>
            <person name="Boedeker C."/>
            <person name="Jeske O."/>
            <person name="Wiegand S."/>
            <person name="Reinhardt R."/>
            <person name="Schumann P."/>
            <person name="Rohde M."/>
            <person name="Spring S."/>
            <person name="Gloeckner F.O."/>
            <person name="Jogler C."/>
        </authorList>
    </citation>
    <scope>NUCLEOTIDE SEQUENCE [LARGE SCALE GENOMIC DNA]</scope>
    <source>
        <strain evidence="3 4">IG16b</strain>
    </source>
</reference>
<dbReference type="EMBL" id="CP016094">
    <property type="protein sequence ID" value="AOS43847.1"/>
    <property type="molecule type" value="Genomic_DNA"/>
</dbReference>
<keyword evidence="4" id="KW-1185">Reference proteome</keyword>
<dbReference type="PANTHER" id="PTHR33361">
    <property type="entry name" value="GLR0591 PROTEIN"/>
    <property type="match status" value="1"/>
</dbReference>
<feature type="signal peptide" evidence="2">
    <location>
        <begin position="1"/>
        <end position="20"/>
    </location>
</feature>
<organism evidence="3 4">
    <name type="scientific">Lacunisphaera limnophila</name>
    <dbReference type="NCBI Taxonomy" id="1838286"/>
    <lineage>
        <taxon>Bacteria</taxon>
        <taxon>Pseudomonadati</taxon>
        <taxon>Verrucomicrobiota</taxon>
        <taxon>Opitutia</taxon>
        <taxon>Opitutales</taxon>
        <taxon>Opitutaceae</taxon>
        <taxon>Lacunisphaera</taxon>
    </lineage>
</organism>
<dbReference type="AlphaFoldDB" id="A0A1D8ASG7"/>
<feature type="chain" id="PRO_5009105056" description="DUF885 domain-containing protein" evidence="2">
    <location>
        <begin position="21"/>
        <end position="410"/>
    </location>
</feature>
<sequence>MLIPRPRLLLAALFPVLVFASDPAFDSWVDQLTTASMRADPSGATRTQFFTGAEQDALDRQLTPITPAYRAEQLAFARDALAELARFDRAKLDPQQVASARVIEWDLQERVKAAPFEDHRFVFNQFWGLHVTLVNFLSQTHPVRHRRDIENYLARLTLVAGQIDEGVAQAREAATRGFLMPDFITRSALGQFDRFLDAEPAQNVLVTSLAERAAKLADLPADDRTALVAAATQTVREQIIPAFSRARALLQEQLPLTTADAGLWRLPGGEAAYAVRLGYFTTTSLTAREIHETGRREVARIEARMDGLLRELGYKEGSVRERFARLNQDLQPPPRPTRARPSSPATRRSSMIPSAAPKPCSTCNPRPPVSCNASPPSPRKPRRPTTPPRRRMVRAREPFGPRCPDRYSRS</sequence>
<gene>
    <name evidence="3" type="ORF">Verru16b_00905</name>
</gene>
<evidence type="ECO:0000313" key="3">
    <source>
        <dbReference type="EMBL" id="AOS43847.1"/>
    </source>
</evidence>
<feature type="compositionally biased region" description="Low complexity" evidence="1">
    <location>
        <begin position="339"/>
        <end position="350"/>
    </location>
</feature>
<feature type="region of interest" description="Disordered" evidence="1">
    <location>
        <begin position="326"/>
        <end position="410"/>
    </location>
</feature>
<dbReference type="Proteomes" id="UP000095228">
    <property type="component" value="Chromosome"/>
</dbReference>
<dbReference type="STRING" id="1838286.Verru16b_00905"/>
<dbReference type="PANTHER" id="PTHR33361:SF2">
    <property type="entry name" value="DUF885 DOMAIN-CONTAINING PROTEIN"/>
    <property type="match status" value="1"/>
</dbReference>
<keyword evidence="2" id="KW-0732">Signal</keyword>